<dbReference type="GO" id="GO:0071111">
    <property type="term" value="F:cyclic-guanylate-specific phosphodiesterase activity"/>
    <property type="evidence" value="ECO:0007669"/>
    <property type="project" value="InterPro"/>
</dbReference>
<reference evidence="7" key="1">
    <citation type="journal article" date="2014" name="Int. J. Syst. Evol. Microbiol.">
        <title>Complete genome sequence of Corynebacterium casei LMG S-19264T (=DSM 44701T), isolated from a smear-ripened cheese.</title>
        <authorList>
            <consortium name="US DOE Joint Genome Institute (JGI-PGF)"/>
            <person name="Walter F."/>
            <person name="Albersmeier A."/>
            <person name="Kalinowski J."/>
            <person name="Ruckert C."/>
        </authorList>
    </citation>
    <scope>NUCLEOTIDE SEQUENCE</scope>
    <source>
        <strain evidence="7">KCTC 32020</strain>
    </source>
</reference>
<accession>A0A918Z7P6</accession>
<dbReference type="InterPro" id="IPR035919">
    <property type="entry name" value="EAL_sf"/>
</dbReference>
<protein>
    <recommendedName>
        <fullName evidence="9">EAL domain-containing protein</fullName>
    </recommendedName>
</protein>
<dbReference type="Pfam" id="PF00990">
    <property type="entry name" value="GGDEF"/>
    <property type="match status" value="1"/>
</dbReference>
<evidence type="ECO:0000256" key="1">
    <source>
        <dbReference type="ARBA" id="ARBA00010333"/>
    </source>
</evidence>
<dbReference type="SMART" id="SM00062">
    <property type="entry name" value="PBPb"/>
    <property type="match status" value="1"/>
</dbReference>
<dbReference type="InterPro" id="IPR050706">
    <property type="entry name" value="Cyclic-di-GMP_PDE-like"/>
</dbReference>
<dbReference type="Proteomes" id="UP000636453">
    <property type="component" value="Unassembled WGS sequence"/>
</dbReference>
<dbReference type="InterPro" id="IPR018313">
    <property type="entry name" value="SBP_3_CS"/>
</dbReference>
<comment type="caution">
    <text evidence="7">The sequence shown here is derived from an EMBL/GenBank/DDBJ whole genome shotgun (WGS) entry which is preliminary data.</text>
</comment>
<evidence type="ECO:0000256" key="2">
    <source>
        <dbReference type="ARBA" id="ARBA00022729"/>
    </source>
</evidence>
<dbReference type="InterPro" id="IPR001633">
    <property type="entry name" value="EAL_dom"/>
</dbReference>
<reference evidence="7" key="2">
    <citation type="submission" date="2020-09" db="EMBL/GenBank/DDBJ databases">
        <authorList>
            <person name="Sun Q."/>
            <person name="Kim S."/>
        </authorList>
    </citation>
    <scope>NUCLEOTIDE SEQUENCE</scope>
    <source>
        <strain evidence="7">KCTC 32020</strain>
    </source>
</reference>
<keyword evidence="8" id="KW-1185">Reference proteome</keyword>
<dbReference type="PANTHER" id="PTHR33121:SF19">
    <property type="entry name" value="CYCLIC DI-GMP PHOSPHODIESTERASE PA2567"/>
    <property type="match status" value="1"/>
</dbReference>
<keyword evidence="4" id="KW-1133">Transmembrane helix</keyword>
<dbReference type="InterPro" id="IPR029787">
    <property type="entry name" value="Nucleotide_cyclase"/>
</dbReference>
<gene>
    <name evidence="7" type="ORF">GCM10007167_22330</name>
</gene>
<dbReference type="Pfam" id="PF00563">
    <property type="entry name" value="EAL"/>
    <property type="match status" value="1"/>
</dbReference>
<proteinExistence type="inferred from homology"/>
<sequence length="800" mass="87398">MVLLVFALAQAAPSATPLRVVYAGDAGYPPFDFVDERGRATGFDVELFRAVAAHAGLDVDYRLGPWESVIADLHARRVDVVPMLVTEERARRLRFSEPFLRSYHLVFGRRGSAHVADLQALAGHRVAAQIAGVAWEELRRTRGVRIVPVDVEGDALRAVQDGRADYAIAPMYIGYEAIQRHGLRDVVSLSPPLLEREYAFAVLPDRQALLARINAGLHAASRSGEKQRLYLTWLANLTPREPYLSGLRLGILVALPVLAAAIVLLVWWRRARQRAAAEALSRAQAEARADHLALHDPVTQLANRHGLRQALEALIAQGRPFAAIRLELLELEPVEAIAGHAFVEQLLHALAQRLREHHSGPVARISDQGFVVVCLDRTDAEGAETAMRALVRLTGRRLEVAGVPFELSACAGAALHPDHGGDVEEVLRAAAIACTAARMHPGSVALYTASLVPDPRNLTLLADLRRAIREHTLGYALQPKYDLRARRVSGAELLVRWDHPAYGPLPPSMFVPLAEKTEVVSEMTLYLVRRAAAHCREWKRQGLRLGLSVNVSANDVCNPALVGHITGLGRDIGSCLTLEITETAMMRDPALAFATVRRLRAHGVRISLDDFGTGHASLSYLRQLAPDEVKIDRSFTAGIFGSGADQSIVCATIELAHNLGASVTAEGVEDSRTLEWLAKAGCDAAQGYYIARPMPPHQFSEYLLQHLQHDGHVTLDPARPQAQDGAARRGGIERVASRVGGARRLRACVRELLATTASAAASAGAARGASRRVRARTPSCTRRGRRRRPRALPRRDRRAR</sequence>
<keyword evidence="4" id="KW-0812">Transmembrane</keyword>
<dbReference type="SMART" id="SM00052">
    <property type="entry name" value="EAL"/>
    <property type="match status" value="1"/>
</dbReference>
<dbReference type="CDD" id="cd13704">
    <property type="entry name" value="PBP2_HisK"/>
    <property type="match status" value="1"/>
</dbReference>
<dbReference type="CDD" id="cd01948">
    <property type="entry name" value="EAL"/>
    <property type="match status" value="1"/>
</dbReference>
<evidence type="ECO:0000256" key="4">
    <source>
        <dbReference type="SAM" id="Phobius"/>
    </source>
</evidence>
<evidence type="ECO:0008006" key="9">
    <source>
        <dbReference type="Google" id="ProtNLM"/>
    </source>
</evidence>
<feature type="domain" description="GGDEF" evidence="6">
    <location>
        <begin position="319"/>
        <end position="451"/>
    </location>
</feature>
<dbReference type="Gene3D" id="3.30.70.270">
    <property type="match status" value="1"/>
</dbReference>
<feature type="domain" description="EAL" evidence="5">
    <location>
        <begin position="457"/>
        <end position="707"/>
    </location>
</feature>
<dbReference type="Pfam" id="PF00497">
    <property type="entry name" value="SBP_bac_3"/>
    <property type="match status" value="1"/>
</dbReference>
<dbReference type="PROSITE" id="PS50887">
    <property type="entry name" value="GGDEF"/>
    <property type="match status" value="1"/>
</dbReference>
<dbReference type="SUPFAM" id="SSF141868">
    <property type="entry name" value="EAL domain-like"/>
    <property type="match status" value="1"/>
</dbReference>
<dbReference type="Gene3D" id="3.20.20.450">
    <property type="entry name" value="EAL domain"/>
    <property type="match status" value="1"/>
</dbReference>
<dbReference type="PROSITE" id="PS01039">
    <property type="entry name" value="SBP_BACTERIAL_3"/>
    <property type="match status" value="1"/>
</dbReference>
<evidence type="ECO:0000259" key="5">
    <source>
        <dbReference type="PROSITE" id="PS50883"/>
    </source>
</evidence>
<evidence type="ECO:0000313" key="8">
    <source>
        <dbReference type="Proteomes" id="UP000636453"/>
    </source>
</evidence>
<comment type="similarity">
    <text evidence="1">Belongs to the bacterial solute-binding protein 3 family.</text>
</comment>
<name>A0A918Z7P6_9GAMM</name>
<organism evidence="7 8">
    <name type="scientific">Vulcaniibacterium thermophilum</name>
    <dbReference type="NCBI Taxonomy" id="1169913"/>
    <lineage>
        <taxon>Bacteria</taxon>
        <taxon>Pseudomonadati</taxon>
        <taxon>Pseudomonadota</taxon>
        <taxon>Gammaproteobacteria</taxon>
        <taxon>Lysobacterales</taxon>
        <taxon>Lysobacteraceae</taxon>
        <taxon>Vulcaniibacterium</taxon>
    </lineage>
</organism>
<feature type="region of interest" description="Disordered" evidence="3">
    <location>
        <begin position="760"/>
        <end position="800"/>
    </location>
</feature>
<dbReference type="AlphaFoldDB" id="A0A918Z7P6"/>
<dbReference type="SUPFAM" id="SSF53850">
    <property type="entry name" value="Periplasmic binding protein-like II"/>
    <property type="match status" value="1"/>
</dbReference>
<dbReference type="Gene3D" id="3.40.190.10">
    <property type="entry name" value="Periplasmic binding protein-like II"/>
    <property type="match status" value="2"/>
</dbReference>
<dbReference type="InterPro" id="IPR000160">
    <property type="entry name" value="GGDEF_dom"/>
</dbReference>
<evidence type="ECO:0000256" key="3">
    <source>
        <dbReference type="SAM" id="MobiDB-lite"/>
    </source>
</evidence>
<feature type="compositionally biased region" description="Basic residues" evidence="3">
    <location>
        <begin position="782"/>
        <end position="800"/>
    </location>
</feature>
<keyword evidence="4" id="KW-0472">Membrane</keyword>
<keyword evidence="2" id="KW-0732">Signal</keyword>
<dbReference type="SMART" id="SM00267">
    <property type="entry name" value="GGDEF"/>
    <property type="match status" value="1"/>
</dbReference>
<dbReference type="InterPro" id="IPR001638">
    <property type="entry name" value="Solute-binding_3/MltF_N"/>
</dbReference>
<dbReference type="PANTHER" id="PTHR33121">
    <property type="entry name" value="CYCLIC DI-GMP PHOSPHODIESTERASE PDEF"/>
    <property type="match status" value="1"/>
</dbReference>
<evidence type="ECO:0000313" key="7">
    <source>
        <dbReference type="EMBL" id="GHE39807.1"/>
    </source>
</evidence>
<dbReference type="PROSITE" id="PS50883">
    <property type="entry name" value="EAL"/>
    <property type="match status" value="1"/>
</dbReference>
<evidence type="ECO:0000259" key="6">
    <source>
        <dbReference type="PROSITE" id="PS50887"/>
    </source>
</evidence>
<feature type="transmembrane region" description="Helical" evidence="4">
    <location>
        <begin position="249"/>
        <end position="268"/>
    </location>
</feature>
<dbReference type="SUPFAM" id="SSF55073">
    <property type="entry name" value="Nucleotide cyclase"/>
    <property type="match status" value="1"/>
</dbReference>
<dbReference type="EMBL" id="BNCF01000013">
    <property type="protein sequence ID" value="GHE39807.1"/>
    <property type="molecule type" value="Genomic_DNA"/>
</dbReference>
<dbReference type="InterPro" id="IPR043128">
    <property type="entry name" value="Rev_trsase/Diguanyl_cyclase"/>
</dbReference>